<protein>
    <submittedName>
        <fullName evidence="2">DUF2808 domain-containing protein</fullName>
    </submittedName>
</protein>
<gene>
    <name evidence="2" type="ORF">H6G74_26640</name>
</gene>
<name>A0ABR8G3N5_9NOSO</name>
<evidence type="ECO:0000256" key="1">
    <source>
        <dbReference type="SAM" id="MobiDB-lite"/>
    </source>
</evidence>
<accession>A0ABR8G3N5</accession>
<feature type="compositionally biased region" description="Pro residues" evidence="1">
    <location>
        <begin position="43"/>
        <end position="58"/>
    </location>
</feature>
<feature type="region of interest" description="Disordered" evidence="1">
    <location>
        <begin position="31"/>
        <end position="63"/>
    </location>
</feature>
<evidence type="ECO:0000313" key="3">
    <source>
        <dbReference type="Proteomes" id="UP000603457"/>
    </source>
</evidence>
<evidence type="ECO:0000313" key="2">
    <source>
        <dbReference type="EMBL" id="MBD2597874.1"/>
    </source>
</evidence>
<keyword evidence="3" id="KW-1185">Reference proteome</keyword>
<sequence>MFKQVRADVLQTTDGKQTPWESSSLVGSFAFNRTNDDSKRDNLPPPTPPASPPTPPISPGTTAFVQPPSLVEVTISYSRIKNLGATYYFTVHLPKNAGTTLQQITINQPEGAEYIRFNLNESVAFKGTRSQQGEKLELKDISSDEKNQKVSFTFEPAVSPGTEITIALKAMQNPQKSGVYSFGVTAFPMGETGNGQFLGFGKFNFITKSNTILDFRF</sequence>
<dbReference type="Pfam" id="PF10989">
    <property type="entry name" value="DUF2808"/>
    <property type="match status" value="1"/>
</dbReference>
<dbReference type="EMBL" id="JACJTB010000052">
    <property type="protein sequence ID" value="MBD2597874.1"/>
    <property type="molecule type" value="Genomic_DNA"/>
</dbReference>
<dbReference type="Proteomes" id="UP000603457">
    <property type="component" value="Unassembled WGS sequence"/>
</dbReference>
<proteinExistence type="predicted"/>
<dbReference type="InterPro" id="IPR021256">
    <property type="entry name" value="DUF2808"/>
</dbReference>
<comment type="caution">
    <text evidence="2">The sequence shown here is derived from an EMBL/GenBank/DDBJ whole genome shotgun (WGS) entry which is preliminary data.</text>
</comment>
<organism evidence="2 3">
    <name type="scientific">Nostoc spongiaeforme FACHB-130</name>
    <dbReference type="NCBI Taxonomy" id="1357510"/>
    <lineage>
        <taxon>Bacteria</taxon>
        <taxon>Bacillati</taxon>
        <taxon>Cyanobacteriota</taxon>
        <taxon>Cyanophyceae</taxon>
        <taxon>Nostocales</taxon>
        <taxon>Nostocaceae</taxon>
        <taxon>Nostoc</taxon>
    </lineage>
</organism>
<reference evidence="2 3" key="1">
    <citation type="journal article" date="2020" name="ISME J.">
        <title>Comparative genomics reveals insights into cyanobacterial evolution and habitat adaptation.</title>
        <authorList>
            <person name="Chen M.Y."/>
            <person name="Teng W.K."/>
            <person name="Zhao L."/>
            <person name="Hu C.X."/>
            <person name="Zhou Y.K."/>
            <person name="Han B.P."/>
            <person name="Song L.R."/>
            <person name="Shu W.S."/>
        </authorList>
    </citation>
    <scope>NUCLEOTIDE SEQUENCE [LARGE SCALE GENOMIC DNA]</scope>
    <source>
        <strain evidence="2 3">FACHB-130</strain>
    </source>
</reference>